<proteinExistence type="predicted"/>
<evidence type="ECO:0000313" key="2">
    <source>
        <dbReference type="EMBL" id="BBX52936.1"/>
    </source>
</evidence>
<dbReference type="PIRSF" id="PIRSF003203">
    <property type="entry name" value="AzlD"/>
    <property type="match status" value="1"/>
</dbReference>
<keyword evidence="1" id="KW-0472">Membrane</keyword>
<name>A0A6N4VBC7_9MYCO</name>
<organism evidence="2 3">
    <name type="scientific">Mycolicibacterium poriferae</name>
    <dbReference type="NCBI Taxonomy" id="39694"/>
    <lineage>
        <taxon>Bacteria</taxon>
        <taxon>Bacillati</taxon>
        <taxon>Actinomycetota</taxon>
        <taxon>Actinomycetes</taxon>
        <taxon>Mycobacteriales</taxon>
        <taxon>Mycobacteriaceae</taxon>
        <taxon>Mycolicibacterium</taxon>
    </lineage>
</organism>
<gene>
    <name evidence="2" type="ORF">MPOR_39620</name>
</gene>
<feature type="transmembrane region" description="Helical" evidence="1">
    <location>
        <begin position="12"/>
        <end position="33"/>
    </location>
</feature>
<reference evidence="2 3" key="1">
    <citation type="journal article" date="2019" name="Emerg. Microbes Infect.">
        <title>Comprehensive subspecies identification of 175 nontuberculous mycobacteria species based on 7547 genomic profiles.</title>
        <authorList>
            <person name="Matsumoto Y."/>
            <person name="Kinjo T."/>
            <person name="Motooka D."/>
            <person name="Nabeya D."/>
            <person name="Jung N."/>
            <person name="Uechi K."/>
            <person name="Horii T."/>
            <person name="Iida T."/>
            <person name="Fujita J."/>
            <person name="Nakamura S."/>
        </authorList>
    </citation>
    <scope>NUCLEOTIDE SEQUENCE [LARGE SCALE GENOMIC DNA]</scope>
    <source>
        <strain evidence="2 3">JCM 12603</strain>
    </source>
</reference>
<keyword evidence="1" id="KW-0812">Transmembrane</keyword>
<protein>
    <submittedName>
        <fullName evidence="2">Putative branched-chain amino acid transport protein</fullName>
    </submittedName>
</protein>
<dbReference type="Pfam" id="PF05437">
    <property type="entry name" value="AzlD"/>
    <property type="match status" value="1"/>
</dbReference>
<sequence length="111" mass="12120">MADVPDNRYIAVLVLVSAAVTWALRALPFAALAPLRNSRVVRYLSVHMPVGVMVMLAIYTLRTVAGDTVRQLIWLAVAVAVTAGLHLWRGRALLSILIGTCCYVTLMSLWA</sequence>
<feature type="transmembrane region" description="Helical" evidence="1">
    <location>
        <begin position="40"/>
        <end position="59"/>
    </location>
</feature>
<evidence type="ECO:0000256" key="1">
    <source>
        <dbReference type="SAM" id="Phobius"/>
    </source>
</evidence>
<dbReference type="Proteomes" id="UP000466785">
    <property type="component" value="Chromosome"/>
</dbReference>
<dbReference type="AlphaFoldDB" id="A0A6N4VBC7"/>
<feature type="transmembrane region" description="Helical" evidence="1">
    <location>
        <begin position="71"/>
        <end position="88"/>
    </location>
</feature>
<feature type="transmembrane region" description="Helical" evidence="1">
    <location>
        <begin position="93"/>
        <end position="110"/>
    </location>
</feature>
<evidence type="ECO:0000313" key="3">
    <source>
        <dbReference type="Proteomes" id="UP000466785"/>
    </source>
</evidence>
<dbReference type="InterPro" id="IPR008407">
    <property type="entry name" value="Brnchd-chn_aa_trnsp_AzlD"/>
</dbReference>
<accession>A0A6N4VBC7</accession>
<keyword evidence="1" id="KW-1133">Transmembrane helix</keyword>
<keyword evidence="3" id="KW-1185">Reference proteome</keyword>
<dbReference type="EMBL" id="AP022570">
    <property type="protein sequence ID" value="BBX52936.1"/>
    <property type="molecule type" value="Genomic_DNA"/>
</dbReference>
<dbReference type="KEGG" id="mpof:MPOR_39620"/>